<dbReference type="GO" id="GO:0080044">
    <property type="term" value="F:quercetin 7-O-glucosyltransferase activity"/>
    <property type="evidence" value="ECO:0007669"/>
    <property type="project" value="TreeGrafter"/>
</dbReference>
<evidence type="ECO:0000313" key="2">
    <source>
        <dbReference type="EMBL" id="KAH8485944.1"/>
    </source>
</evidence>
<comment type="caution">
    <text evidence="2">The sequence shown here is derived from an EMBL/GenBank/DDBJ whole genome shotgun (WGS) entry which is preliminary data.</text>
</comment>
<dbReference type="AlphaFoldDB" id="A0A8T2WZP3"/>
<name>A0A8T2WZP3_POPDE</name>
<dbReference type="GO" id="GO:0080043">
    <property type="term" value="F:quercetin 3-O-glucosyltransferase activity"/>
    <property type="evidence" value="ECO:0007669"/>
    <property type="project" value="TreeGrafter"/>
</dbReference>
<protein>
    <submittedName>
        <fullName evidence="2">Uncharacterized protein</fullName>
    </submittedName>
</protein>
<dbReference type="PANTHER" id="PTHR11926">
    <property type="entry name" value="GLUCOSYL/GLUCURONOSYL TRANSFERASES"/>
    <property type="match status" value="1"/>
</dbReference>
<dbReference type="Gene3D" id="3.40.50.2000">
    <property type="entry name" value="Glycogen Phosphorylase B"/>
    <property type="match status" value="2"/>
</dbReference>
<evidence type="ECO:0000313" key="3">
    <source>
        <dbReference type="Proteomes" id="UP000807159"/>
    </source>
</evidence>
<sequence>MADKPHAVLIPLPFQSHIKSMLKLAKLLHHIDGLPHSDIDASQDILALFKAIKNNSMAPFMTDLLNKLNETATSNVPPVTCIVSDFLPFTIAAAEERGIPIALFQTASACCFLCFKQLRPLKEKGLAPIKGMKVHCLSPFRGC</sequence>
<comment type="similarity">
    <text evidence="1">Belongs to the UDP-glycosyltransferase family.</text>
</comment>
<gene>
    <name evidence="2" type="ORF">H0E87_027397</name>
</gene>
<accession>A0A8T2WZP3</accession>
<proteinExistence type="inferred from homology"/>
<organism evidence="2 3">
    <name type="scientific">Populus deltoides</name>
    <name type="common">Eastern poplar</name>
    <name type="synonym">Eastern cottonwood</name>
    <dbReference type="NCBI Taxonomy" id="3696"/>
    <lineage>
        <taxon>Eukaryota</taxon>
        <taxon>Viridiplantae</taxon>
        <taxon>Streptophyta</taxon>
        <taxon>Embryophyta</taxon>
        <taxon>Tracheophyta</taxon>
        <taxon>Spermatophyta</taxon>
        <taxon>Magnoliopsida</taxon>
        <taxon>eudicotyledons</taxon>
        <taxon>Gunneridae</taxon>
        <taxon>Pentapetalae</taxon>
        <taxon>rosids</taxon>
        <taxon>fabids</taxon>
        <taxon>Malpighiales</taxon>
        <taxon>Salicaceae</taxon>
        <taxon>Saliceae</taxon>
        <taxon>Populus</taxon>
    </lineage>
</organism>
<dbReference type="SUPFAM" id="SSF53756">
    <property type="entry name" value="UDP-Glycosyltransferase/glycogen phosphorylase"/>
    <property type="match status" value="1"/>
</dbReference>
<reference evidence="2" key="1">
    <citation type="journal article" date="2021" name="J. Hered.">
        <title>Genome Assembly of Salicaceae Populus deltoides (Eastern Cottonwood) I-69 Based on Nanopore Sequencing and Hi-C Technologies.</title>
        <authorList>
            <person name="Bai S."/>
            <person name="Wu H."/>
            <person name="Zhang J."/>
            <person name="Pan Z."/>
            <person name="Zhao W."/>
            <person name="Li Z."/>
            <person name="Tong C."/>
        </authorList>
    </citation>
    <scope>NUCLEOTIDE SEQUENCE</scope>
    <source>
        <tissue evidence="2">Leaf</tissue>
    </source>
</reference>
<keyword evidence="3" id="KW-1185">Reference proteome</keyword>
<dbReference type="PANTHER" id="PTHR11926:SF1516">
    <property type="entry name" value="GLYCOSYLTRANSFERASE"/>
    <property type="match status" value="1"/>
</dbReference>
<dbReference type="Proteomes" id="UP000807159">
    <property type="component" value="Chromosome 16"/>
</dbReference>
<dbReference type="EMBL" id="JACEGQ020000016">
    <property type="protein sequence ID" value="KAH8485944.1"/>
    <property type="molecule type" value="Genomic_DNA"/>
</dbReference>
<evidence type="ECO:0000256" key="1">
    <source>
        <dbReference type="ARBA" id="ARBA00009995"/>
    </source>
</evidence>